<keyword evidence="2" id="KW-0238">DNA-binding</keyword>
<name>A0A537IP97_9BACT</name>
<feature type="domain" description="SpoVT-AbrB" evidence="1">
    <location>
        <begin position="3"/>
        <end position="48"/>
    </location>
</feature>
<gene>
    <name evidence="2" type="ORF">E6H05_10005</name>
</gene>
<dbReference type="GO" id="GO:0003677">
    <property type="term" value="F:DNA binding"/>
    <property type="evidence" value="ECO:0007669"/>
    <property type="project" value="UniProtKB-KW"/>
</dbReference>
<dbReference type="Gene3D" id="2.10.260.10">
    <property type="match status" value="1"/>
</dbReference>
<protein>
    <submittedName>
        <fullName evidence="2">AbrB/MazE/SpoVT family DNA-binding domain-containing protein</fullName>
    </submittedName>
</protein>
<accession>A0A537IP97</accession>
<dbReference type="InterPro" id="IPR037914">
    <property type="entry name" value="SpoVT-AbrB_sf"/>
</dbReference>
<reference evidence="2 3" key="1">
    <citation type="journal article" date="2019" name="Nat. Microbiol.">
        <title>Mediterranean grassland soil C-N compound turnover is dependent on rainfall and depth, and is mediated by genomically divergent microorganisms.</title>
        <authorList>
            <person name="Diamond S."/>
            <person name="Andeer P.F."/>
            <person name="Li Z."/>
            <person name="Crits-Christoph A."/>
            <person name="Burstein D."/>
            <person name="Anantharaman K."/>
            <person name="Lane K.R."/>
            <person name="Thomas B.C."/>
            <person name="Pan C."/>
            <person name="Northen T.R."/>
            <person name="Banfield J.F."/>
        </authorList>
    </citation>
    <scope>NUCLEOTIDE SEQUENCE [LARGE SCALE GENOMIC DNA]</scope>
    <source>
        <strain evidence="2">NP_8</strain>
    </source>
</reference>
<dbReference type="AlphaFoldDB" id="A0A537IP97"/>
<dbReference type="EMBL" id="VBAP01000074">
    <property type="protein sequence ID" value="TMI73161.1"/>
    <property type="molecule type" value="Genomic_DNA"/>
</dbReference>
<sequence>MKTTVTARGQTVIPARLRRAHRITPRTRIEWIDDGQTIRVVPLPEDPIAAARGTAKGLRAVLLRDRKRERQRG</sequence>
<evidence type="ECO:0000313" key="2">
    <source>
        <dbReference type="EMBL" id="TMI73161.1"/>
    </source>
</evidence>
<evidence type="ECO:0000259" key="1">
    <source>
        <dbReference type="SMART" id="SM00966"/>
    </source>
</evidence>
<proteinExistence type="predicted"/>
<dbReference type="Proteomes" id="UP000318834">
    <property type="component" value="Unassembled WGS sequence"/>
</dbReference>
<dbReference type="Pfam" id="PF04014">
    <property type="entry name" value="MazE_antitoxin"/>
    <property type="match status" value="1"/>
</dbReference>
<evidence type="ECO:0000313" key="3">
    <source>
        <dbReference type="Proteomes" id="UP000318834"/>
    </source>
</evidence>
<organism evidence="2 3">
    <name type="scientific">Candidatus Segetimicrobium genomatis</name>
    <dbReference type="NCBI Taxonomy" id="2569760"/>
    <lineage>
        <taxon>Bacteria</taxon>
        <taxon>Bacillati</taxon>
        <taxon>Candidatus Sysuimicrobiota</taxon>
        <taxon>Candidatus Sysuimicrobiia</taxon>
        <taxon>Candidatus Sysuimicrobiales</taxon>
        <taxon>Candidatus Segetimicrobiaceae</taxon>
        <taxon>Candidatus Segetimicrobium</taxon>
    </lineage>
</organism>
<comment type="caution">
    <text evidence="2">The sequence shown here is derived from an EMBL/GenBank/DDBJ whole genome shotgun (WGS) entry which is preliminary data.</text>
</comment>
<dbReference type="InterPro" id="IPR007159">
    <property type="entry name" value="SpoVT-AbrB_dom"/>
</dbReference>
<dbReference type="SMART" id="SM00966">
    <property type="entry name" value="SpoVT_AbrB"/>
    <property type="match status" value="1"/>
</dbReference>
<dbReference type="SUPFAM" id="SSF89447">
    <property type="entry name" value="AbrB/MazE/MraZ-like"/>
    <property type="match status" value="1"/>
</dbReference>